<keyword evidence="1" id="KW-0472">Membrane</keyword>
<keyword evidence="1" id="KW-0812">Transmembrane</keyword>
<name>A0A6C0FDR7_9ZZZZ</name>
<protein>
    <submittedName>
        <fullName evidence="2">Uncharacterized protein</fullName>
    </submittedName>
</protein>
<dbReference type="EMBL" id="MN738833">
    <property type="protein sequence ID" value="QHT38763.1"/>
    <property type="molecule type" value="Genomic_DNA"/>
</dbReference>
<dbReference type="AlphaFoldDB" id="A0A6C0FDR7"/>
<evidence type="ECO:0000256" key="1">
    <source>
        <dbReference type="SAM" id="Phobius"/>
    </source>
</evidence>
<reference evidence="2" key="1">
    <citation type="journal article" date="2020" name="Nature">
        <title>Giant virus diversity and host interactions through global metagenomics.</title>
        <authorList>
            <person name="Schulz F."/>
            <person name="Roux S."/>
            <person name="Paez-Espino D."/>
            <person name="Jungbluth S."/>
            <person name="Walsh D.A."/>
            <person name="Denef V.J."/>
            <person name="McMahon K.D."/>
            <person name="Konstantinidis K.T."/>
            <person name="Eloe-Fadrosh E.A."/>
            <person name="Kyrpides N.C."/>
            <person name="Woyke T."/>
        </authorList>
    </citation>
    <scope>NUCLEOTIDE SEQUENCE</scope>
    <source>
        <strain evidence="2">GVMAG-S-ERX556106-38</strain>
    </source>
</reference>
<accession>A0A6C0FDR7</accession>
<evidence type="ECO:0000313" key="2">
    <source>
        <dbReference type="EMBL" id="QHT38763.1"/>
    </source>
</evidence>
<keyword evidence="1" id="KW-1133">Transmembrane helix</keyword>
<organism evidence="2">
    <name type="scientific">viral metagenome</name>
    <dbReference type="NCBI Taxonomy" id="1070528"/>
    <lineage>
        <taxon>unclassified sequences</taxon>
        <taxon>metagenomes</taxon>
        <taxon>organismal metagenomes</taxon>
    </lineage>
</organism>
<proteinExistence type="predicted"/>
<sequence>MEPIGIAGVAFPWSGFIAVVVIGIAVMGTSSYSHYYDKQDEYESREET</sequence>
<feature type="transmembrane region" description="Helical" evidence="1">
    <location>
        <begin position="6"/>
        <end position="28"/>
    </location>
</feature>